<evidence type="ECO:0000313" key="2">
    <source>
        <dbReference type="EMBL" id="KAF9449716.1"/>
    </source>
</evidence>
<dbReference type="AlphaFoldDB" id="A0A9P5XI99"/>
<sequence length="1011" mass="112611">MDPSDNEDCIKQRVHHMLYNYAKTHLTTDHVVFTAIVFSQLRPHLFKEVPLADPAAFILPTDPFDAFLKLHSLDQPPRHEERFRANHEATLLLKRHLRIREGISKIEKIIHQDEPSALCVVEPLAPILTRRTTHAGLRGAGSLRSVPSSSSDLARVAGIHSVQDRDVPEPDIPYERTLKVTWAMKAEEREQPSLKPSVLHTSLYGDVSLVTSLPEGEFVPIFPRSLRLGYGKTGAGATTYEQGLKEFARVLPEANLGSDNSTLDFANETMMIVDGWRTLRVSSPPSPTTPTTSQEEDKVDQLFLEDSPTTEPLTGLISKKMGNIPTFLSLRLPKKEPLPSTRTRRKSPSPAPESVLGQPSIDSDISQNVFHSDSEGFATDIAYLCSNEDPSDIIMKVNMEEDKSDIFMEVPQLPPPNACGSVSAVLPTKLKHLTQDISVPYRCRPLKKALKGLSALRLSLSWVSGWLTFTVNTPLPSHQEISSVLELFPASQPHQKIDHLIQQALANTSITLGNRLAFLENIELPTIDEDPRPLIAISRKNGRTGAEDCSRQYSSSPKHKLIITSTHESHSPIGNDSTQDPKRLRTEDDIDCFLYEPSVLQFEDLVDVRMLYDTPEVIRRLSSQNVFTVLISLIRSVEYGANTTSYGSFTDGMKITPQDLAKTVLGDLGISATTLTDYDLVDLTLTRALTSIELQGPDVDSRTCRLAEFACLRAKTIASVPAIMDLPPSSSPETQASSTEDATVTIVDQSTMVLPDNWGVIRYPHRYMASLDFLQRQVIVRALRTPDCIVDLVERTSLGGVDIIVDPHSAIVVASLFTLPSHGKYLMDRILDHSWRFRYILVIFEAFPEALALRPLKSTSETLVISAYTPPILKAIKKLRRDVVIGEACGRKREECRVEYAFANDPTEAAKFVRYFGNTAEARDQSNGILWQSREWLDSEISPDEEDLSKIRGMNRMSALILLCKATADDILNMSQEERVEAFGSLVGVDVMELLNIELAEREMVVHTDLS</sequence>
<evidence type="ECO:0000256" key="1">
    <source>
        <dbReference type="SAM" id="MobiDB-lite"/>
    </source>
</evidence>
<dbReference type="EMBL" id="MU151122">
    <property type="protein sequence ID" value="KAF9449716.1"/>
    <property type="molecule type" value="Genomic_DNA"/>
</dbReference>
<accession>A0A9P5XI99</accession>
<reference evidence="2" key="1">
    <citation type="submission" date="2020-11" db="EMBL/GenBank/DDBJ databases">
        <authorList>
            <consortium name="DOE Joint Genome Institute"/>
            <person name="Ahrendt S."/>
            <person name="Riley R."/>
            <person name="Andreopoulos W."/>
            <person name="Labutti K."/>
            <person name="Pangilinan J."/>
            <person name="Ruiz-Duenas F.J."/>
            <person name="Barrasa J.M."/>
            <person name="Sanchez-Garcia M."/>
            <person name="Camarero S."/>
            <person name="Miyauchi S."/>
            <person name="Serrano A."/>
            <person name="Linde D."/>
            <person name="Babiker R."/>
            <person name="Drula E."/>
            <person name="Ayuso-Fernandez I."/>
            <person name="Pacheco R."/>
            <person name="Padilla G."/>
            <person name="Ferreira P."/>
            <person name="Barriuso J."/>
            <person name="Kellner H."/>
            <person name="Castanera R."/>
            <person name="Alfaro M."/>
            <person name="Ramirez L."/>
            <person name="Pisabarro A.G."/>
            <person name="Kuo A."/>
            <person name="Tritt A."/>
            <person name="Lipzen A."/>
            <person name="He G."/>
            <person name="Yan M."/>
            <person name="Ng V."/>
            <person name="Cullen D."/>
            <person name="Martin F."/>
            <person name="Rosso M.-N."/>
            <person name="Henrissat B."/>
            <person name="Hibbett D."/>
            <person name="Martinez A.T."/>
            <person name="Grigoriev I.V."/>
        </authorList>
    </citation>
    <scope>NUCLEOTIDE SEQUENCE</scope>
    <source>
        <strain evidence="2">MF-IS2</strain>
    </source>
</reference>
<proteinExistence type="predicted"/>
<name>A0A9P5XI99_9AGAR</name>
<keyword evidence="3" id="KW-1185">Reference proteome</keyword>
<dbReference type="Proteomes" id="UP000807342">
    <property type="component" value="Unassembled WGS sequence"/>
</dbReference>
<gene>
    <name evidence="2" type="ORF">P691DRAFT_790582</name>
</gene>
<comment type="caution">
    <text evidence="2">The sequence shown here is derived from an EMBL/GenBank/DDBJ whole genome shotgun (WGS) entry which is preliminary data.</text>
</comment>
<organism evidence="2 3">
    <name type="scientific">Macrolepiota fuliginosa MF-IS2</name>
    <dbReference type="NCBI Taxonomy" id="1400762"/>
    <lineage>
        <taxon>Eukaryota</taxon>
        <taxon>Fungi</taxon>
        <taxon>Dikarya</taxon>
        <taxon>Basidiomycota</taxon>
        <taxon>Agaricomycotina</taxon>
        <taxon>Agaricomycetes</taxon>
        <taxon>Agaricomycetidae</taxon>
        <taxon>Agaricales</taxon>
        <taxon>Agaricineae</taxon>
        <taxon>Agaricaceae</taxon>
        <taxon>Macrolepiota</taxon>
    </lineage>
</organism>
<dbReference type="OrthoDB" id="2422840at2759"/>
<evidence type="ECO:0000313" key="3">
    <source>
        <dbReference type="Proteomes" id="UP000807342"/>
    </source>
</evidence>
<feature type="region of interest" description="Disordered" evidence="1">
    <location>
        <begin position="280"/>
        <end position="299"/>
    </location>
</feature>
<feature type="region of interest" description="Disordered" evidence="1">
    <location>
        <begin position="328"/>
        <end position="367"/>
    </location>
</feature>
<protein>
    <submittedName>
        <fullName evidence="2">Uncharacterized protein</fullName>
    </submittedName>
</protein>